<evidence type="ECO:0000313" key="3">
    <source>
        <dbReference type="EMBL" id="MDQ2586687.1"/>
    </source>
</evidence>
<gene>
    <name evidence="3" type="ORF">CKY47_22365</name>
</gene>
<accession>A0ABU0X3I2</accession>
<name>A0ABU0X3I2_9PSEU</name>
<dbReference type="Proteomes" id="UP001225605">
    <property type="component" value="Unassembled WGS sequence"/>
</dbReference>
<reference evidence="3 4" key="1">
    <citation type="submission" date="2017-06" db="EMBL/GenBank/DDBJ databases">
        <title>Cultured bacterium strain Saccharothrix yanglingensis Hhs.015.</title>
        <authorList>
            <person name="Xia Y."/>
        </authorList>
    </citation>
    <scope>NUCLEOTIDE SEQUENCE [LARGE SCALE GENOMIC DNA]</scope>
    <source>
        <strain evidence="3 4">Hhs.015</strain>
    </source>
</reference>
<dbReference type="InterPro" id="IPR011761">
    <property type="entry name" value="ATP-grasp"/>
</dbReference>
<dbReference type="SUPFAM" id="SSF56059">
    <property type="entry name" value="Glutathione synthetase ATP-binding domain-like"/>
    <property type="match status" value="1"/>
</dbReference>
<dbReference type="EMBL" id="NSDM01000010">
    <property type="protein sequence ID" value="MDQ2586687.1"/>
    <property type="molecule type" value="Genomic_DNA"/>
</dbReference>
<comment type="caution">
    <text evidence="3">The sequence shown here is derived from an EMBL/GenBank/DDBJ whole genome shotgun (WGS) entry which is preliminary data.</text>
</comment>
<feature type="domain" description="ATP-grasp" evidence="2">
    <location>
        <begin position="138"/>
        <end position="335"/>
    </location>
</feature>
<dbReference type="PROSITE" id="PS50975">
    <property type="entry name" value="ATP_GRASP"/>
    <property type="match status" value="1"/>
</dbReference>
<proteinExistence type="predicted"/>
<evidence type="ECO:0000259" key="2">
    <source>
        <dbReference type="PROSITE" id="PS50975"/>
    </source>
</evidence>
<protein>
    <recommendedName>
        <fullName evidence="2">ATP-grasp domain-containing protein</fullName>
    </recommendedName>
</protein>
<keyword evidence="1" id="KW-0067">ATP-binding</keyword>
<evidence type="ECO:0000256" key="1">
    <source>
        <dbReference type="PROSITE-ProRule" id="PRU00409"/>
    </source>
</evidence>
<evidence type="ECO:0000313" key="4">
    <source>
        <dbReference type="Proteomes" id="UP001225605"/>
    </source>
</evidence>
<dbReference type="RefSeq" id="WP_306747975.1">
    <property type="nucleotide sequence ID" value="NZ_NSDM01000010.1"/>
</dbReference>
<keyword evidence="1" id="KW-0547">Nucleotide-binding</keyword>
<sequence>MRPALRLGAFDAERSWRPADLARLPAARRAGHQVEAMDELLAGLCAPTDTLVTRRPLAPGLRAGLAAAGLLFRHHVVRDGPAGTVEELFGADPAAPDLLRRHDLAPYAVTAGVVALDPTADLPAVDDVARVNSKVWSNDLVVELGLPGAGVVVRSSRELERAVTAVAGPAVVKDPYGVSGGGALEVRTPGVLRAITRVLDGRVAAGERVELVVQPLYDKRHDLSAHVDVGRDGAWRWRGACLGRNRGFRYAGSGPLDGAAARVEPALREAAGEVARRASAEGYRGPLSVDAMVLADGLLVPVLEVNARVTLGRLALELDRRWGGERGRCHLWQAELAVPPGTGVDDLVRAVREDDLHERCVVLGGGVVAPPTGRVHCALLCGPTGLADLRERVLTSFGRTGARERGAARAA</sequence>
<organism evidence="3 4">
    <name type="scientific">Saccharothrix yanglingensis</name>
    <dbReference type="NCBI Taxonomy" id="659496"/>
    <lineage>
        <taxon>Bacteria</taxon>
        <taxon>Bacillati</taxon>
        <taxon>Actinomycetota</taxon>
        <taxon>Actinomycetes</taxon>
        <taxon>Pseudonocardiales</taxon>
        <taxon>Pseudonocardiaceae</taxon>
        <taxon>Saccharothrix</taxon>
    </lineage>
</organism>
<keyword evidence="4" id="KW-1185">Reference proteome</keyword>